<dbReference type="SUPFAM" id="SSF56281">
    <property type="entry name" value="Metallo-hydrolase/oxidoreductase"/>
    <property type="match status" value="1"/>
</dbReference>
<dbReference type="Pfam" id="PF12706">
    <property type="entry name" value="Lactamase_B_2"/>
    <property type="match status" value="1"/>
</dbReference>
<dbReference type="Proteomes" id="UP000485484">
    <property type="component" value="Unassembled WGS sequence"/>
</dbReference>
<gene>
    <name evidence="2" type="ORF">BWY73_00315</name>
</gene>
<dbReference type="PANTHER" id="PTHR42663">
    <property type="entry name" value="HYDROLASE C777.06C-RELATED-RELATED"/>
    <property type="match status" value="1"/>
</dbReference>
<organism evidence="2 3">
    <name type="scientific">candidate division TA06 bacterium ADurb.Bin417</name>
    <dbReference type="NCBI Taxonomy" id="1852828"/>
    <lineage>
        <taxon>Bacteria</taxon>
        <taxon>Bacteria division TA06</taxon>
    </lineage>
</organism>
<dbReference type="AlphaFoldDB" id="A0A1V5MJN0"/>
<evidence type="ECO:0000313" key="2">
    <source>
        <dbReference type="EMBL" id="OPZ93463.1"/>
    </source>
</evidence>
<evidence type="ECO:0000313" key="3">
    <source>
        <dbReference type="Proteomes" id="UP000485484"/>
    </source>
</evidence>
<dbReference type="CDD" id="cd07741">
    <property type="entry name" value="metallo-hydrolase-like_MBL-fold"/>
    <property type="match status" value="1"/>
</dbReference>
<dbReference type="SMART" id="SM00849">
    <property type="entry name" value="Lactamase_B"/>
    <property type="match status" value="1"/>
</dbReference>
<dbReference type="PANTHER" id="PTHR42663:SF6">
    <property type="entry name" value="HYDROLASE C777.06C-RELATED"/>
    <property type="match status" value="1"/>
</dbReference>
<dbReference type="InterPro" id="IPR036866">
    <property type="entry name" value="RibonucZ/Hydroxyglut_hydro"/>
</dbReference>
<dbReference type="Gene3D" id="3.60.15.10">
    <property type="entry name" value="Ribonuclease Z/Hydroxyacylglutathione hydrolase-like"/>
    <property type="match status" value="1"/>
</dbReference>
<proteinExistence type="predicted"/>
<protein>
    <submittedName>
        <fullName evidence="2">Ribonuclease Z</fullName>
    </submittedName>
</protein>
<feature type="domain" description="Metallo-beta-lactamase" evidence="1">
    <location>
        <begin position="22"/>
        <end position="215"/>
    </location>
</feature>
<dbReference type="InterPro" id="IPR001279">
    <property type="entry name" value="Metallo-B-lactamas"/>
</dbReference>
<evidence type="ECO:0000259" key="1">
    <source>
        <dbReference type="SMART" id="SM00849"/>
    </source>
</evidence>
<reference evidence="2 3" key="1">
    <citation type="submission" date="2017-02" db="EMBL/GenBank/DDBJ databases">
        <title>Delving into the versatile metabolic prowess of the omnipresent phylum Bacteroidetes.</title>
        <authorList>
            <person name="Nobu M.K."/>
            <person name="Mei R."/>
            <person name="Narihiro T."/>
            <person name="Kuroda K."/>
            <person name="Liu W.-T."/>
        </authorList>
    </citation>
    <scope>NUCLEOTIDE SEQUENCE [LARGE SCALE GENOMIC DNA]</scope>
    <source>
        <strain evidence="2">ADurb.Bin417</strain>
    </source>
</reference>
<accession>A0A1V5MJN0</accession>
<comment type="caution">
    <text evidence="2">The sequence shown here is derived from an EMBL/GenBank/DDBJ whole genome shotgun (WGS) entry which is preliminary data.</text>
</comment>
<dbReference type="EMBL" id="MWAK01000023">
    <property type="protein sequence ID" value="OPZ93463.1"/>
    <property type="molecule type" value="Genomic_DNA"/>
</dbReference>
<sequence length="251" mass="27551">MAFIKFLGTAGARFVMIEQLRASGGLWISSGDQALILDPGPGSLVRAIESVPRLDPAALTGVLLSHKHLDHSGDVNVMIEAMTSGGFKKKGALFAPADAFDPDPVILHYLAGFPERVEHLKAGATYQLGDIEFTAVKRLNHPVETYGFNFRFGNETVSLISDTGYFEGIEDGFTGRTLIINVVMIEPRSEIRHLSLPEAEMIIGRIRPERAILTHFGRNILTRGPEQLAREMSDRLKLEVQAAVDGLLLQF</sequence>
<name>A0A1V5MJN0_UNCT6</name>